<proteinExistence type="predicted"/>
<evidence type="ECO:0000313" key="1">
    <source>
        <dbReference type="EMBL" id="KAF5368345.1"/>
    </source>
</evidence>
<dbReference type="InterPro" id="IPR050869">
    <property type="entry name" value="H3K4_H4K5_MeTrfase"/>
</dbReference>
<protein>
    <submittedName>
        <fullName evidence="1">Uncharacterized protein</fullName>
    </submittedName>
</protein>
<dbReference type="AlphaFoldDB" id="A0A8H5LSF8"/>
<comment type="caution">
    <text evidence="1">The sequence shown here is derived from an EMBL/GenBank/DDBJ whole genome shotgun (WGS) entry which is preliminary data.</text>
</comment>
<name>A0A8H5LSF8_9AGAR</name>
<dbReference type="InterPro" id="IPR046341">
    <property type="entry name" value="SET_dom_sf"/>
</dbReference>
<dbReference type="PANTHER" id="PTHR12197:SF294">
    <property type="entry name" value="POTENTIAL PROTEIN LYSINE METHYLTRANSFERASE SET6"/>
    <property type="match status" value="1"/>
</dbReference>
<organism evidence="1 2">
    <name type="scientific">Tetrapyrgos nigripes</name>
    <dbReference type="NCBI Taxonomy" id="182062"/>
    <lineage>
        <taxon>Eukaryota</taxon>
        <taxon>Fungi</taxon>
        <taxon>Dikarya</taxon>
        <taxon>Basidiomycota</taxon>
        <taxon>Agaricomycotina</taxon>
        <taxon>Agaricomycetes</taxon>
        <taxon>Agaricomycetidae</taxon>
        <taxon>Agaricales</taxon>
        <taxon>Marasmiineae</taxon>
        <taxon>Marasmiaceae</taxon>
        <taxon>Tetrapyrgos</taxon>
    </lineage>
</organism>
<dbReference type="GO" id="GO:0005634">
    <property type="term" value="C:nucleus"/>
    <property type="evidence" value="ECO:0007669"/>
    <property type="project" value="TreeGrafter"/>
</dbReference>
<evidence type="ECO:0000313" key="2">
    <source>
        <dbReference type="Proteomes" id="UP000559256"/>
    </source>
</evidence>
<gene>
    <name evidence="1" type="ORF">D9758_002427</name>
</gene>
<dbReference type="OrthoDB" id="1028014at2759"/>
<reference evidence="1 2" key="1">
    <citation type="journal article" date="2020" name="ISME J.">
        <title>Uncovering the hidden diversity of litter-decomposition mechanisms in mushroom-forming fungi.</title>
        <authorList>
            <person name="Floudas D."/>
            <person name="Bentzer J."/>
            <person name="Ahren D."/>
            <person name="Johansson T."/>
            <person name="Persson P."/>
            <person name="Tunlid A."/>
        </authorList>
    </citation>
    <scope>NUCLEOTIDE SEQUENCE [LARGE SCALE GENOMIC DNA]</scope>
    <source>
        <strain evidence="1 2">CBS 291.85</strain>
    </source>
</reference>
<dbReference type="PANTHER" id="PTHR12197">
    <property type="entry name" value="HISTONE-LYSINE N-METHYLTRANSFERASE SMYD"/>
    <property type="match status" value="1"/>
</dbReference>
<dbReference type="EMBL" id="JAACJM010000015">
    <property type="protein sequence ID" value="KAF5368345.1"/>
    <property type="molecule type" value="Genomic_DNA"/>
</dbReference>
<dbReference type="SUPFAM" id="SSF82199">
    <property type="entry name" value="SET domain"/>
    <property type="match status" value="1"/>
</dbReference>
<accession>A0A8H5LSF8</accession>
<dbReference type="Proteomes" id="UP000559256">
    <property type="component" value="Unassembled WGS sequence"/>
</dbReference>
<sequence>MTSQYFEKKKTFYGGRGLFATKSIPANTLIHTALSPYASVIYREYRKEVCAYCFAYAFESNRNAWNIRHEKEGSGVWFCSNECKDLWEREENVEGMVIQMNISIDQMDRRLKKAQSRAHPISEGGDQTSLYLSSSHSLDKVITQDFLDSTWRSVESRKGTLEEPLNDLELDLVRFLTSGLIRRCLEHRSPEQHYDPLDHDGPPKPNHLHAAGTWSGFLDLQDNELNYIRAEPEVLDRQIRAYIFLRMVAIPMLKPYVRTAEFVRAILGRDQGNAFGIFEIDGDDMMGVHVTMRCQRTRSPKSFLFFGQTALQTSEKIVADGVFIFTRRQTWKKAKSFVSTMWMSKTTF</sequence>
<keyword evidence="2" id="KW-1185">Reference proteome</keyword>